<gene>
    <name evidence="1" type="ORF">DUI87_22889</name>
</gene>
<sequence length="81" mass="9376">MEFDPKSIMVGSNIWNRRLVEEGSSIMDVKKRNKMLCCVTEQIEVTQDLNVGECKDRLQRIDVCCVDRSDRGDRVDRVIEA</sequence>
<keyword evidence="2" id="KW-1185">Reference proteome</keyword>
<accession>A0A3M0JGT8</accession>
<name>A0A3M0JGT8_HIRRU</name>
<organism evidence="1 2">
    <name type="scientific">Hirundo rustica rustica</name>
    <dbReference type="NCBI Taxonomy" id="333673"/>
    <lineage>
        <taxon>Eukaryota</taxon>
        <taxon>Metazoa</taxon>
        <taxon>Chordata</taxon>
        <taxon>Craniata</taxon>
        <taxon>Vertebrata</taxon>
        <taxon>Euteleostomi</taxon>
        <taxon>Archelosauria</taxon>
        <taxon>Archosauria</taxon>
        <taxon>Dinosauria</taxon>
        <taxon>Saurischia</taxon>
        <taxon>Theropoda</taxon>
        <taxon>Coelurosauria</taxon>
        <taxon>Aves</taxon>
        <taxon>Neognathae</taxon>
        <taxon>Neoaves</taxon>
        <taxon>Telluraves</taxon>
        <taxon>Australaves</taxon>
        <taxon>Passeriformes</taxon>
        <taxon>Sylvioidea</taxon>
        <taxon>Hirundinidae</taxon>
        <taxon>Hirundo</taxon>
    </lineage>
</organism>
<evidence type="ECO:0000313" key="1">
    <source>
        <dbReference type="EMBL" id="RMC00282.1"/>
    </source>
</evidence>
<dbReference type="AlphaFoldDB" id="A0A3M0JGT8"/>
<protein>
    <submittedName>
        <fullName evidence="1">Uncharacterized protein</fullName>
    </submittedName>
</protein>
<reference evidence="1 2" key="1">
    <citation type="submission" date="2018-07" db="EMBL/GenBank/DDBJ databases">
        <title>A high quality draft genome assembly of the barn swallow (H. rustica rustica).</title>
        <authorList>
            <person name="Formenti G."/>
            <person name="Chiara M."/>
            <person name="Poveda L."/>
            <person name="Francoijs K.-J."/>
            <person name="Bonisoli-Alquati A."/>
            <person name="Canova L."/>
            <person name="Gianfranceschi L."/>
            <person name="Horner D.S."/>
            <person name="Saino N."/>
        </authorList>
    </citation>
    <scope>NUCLEOTIDE SEQUENCE [LARGE SCALE GENOMIC DNA]</scope>
    <source>
        <strain evidence="1">Chelidonia</strain>
        <tissue evidence="1">Blood</tissue>
    </source>
</reference>
<evidence type="ECO:0000313" key="2">
    <source>
        <dbReference type="Proteomes" id="UP000269221"/>
    </source>
</evidence>
<dbReference type="Proteomes" id="UP000269221">
    <property type="component" value="Unassembled WGS sequence"/>
</dbReference>
<dbReference type="EMBL" id="QRBI01000144">
    <property type="protein sequence ID" value="RMC00282.1"/>
    <property type="molecule type" value="Genomic_DNA"/>
</dbReference>
<comment type="caution">
    <text evidence="1">The sequence shown here is derived from an EMBL/GenBank/DDBJ whole genome shotgun (WGS) entry which is preliminary data.</text>
</comment>
<proteinExistence type="predicted"/>